<dbReference type="PANTHER" id="PTHR43574">
    <property type="entry name" value="EPIMERASE-RELATED"/>
    <property type="match status" value="1"/>
</dbReference>
<evidence type="ECO:0000256" key="1">
    <source>
        <dbReference type="ARBA" id="ARBA00023027"/>
    </source>
</evidence>
<keyword evidence="1" id="KW-0520">NAD</keyword>
<sequence>MKILVTGNAGFIGFHLSKALLERGDEVVGIDNINDYYDPSLKEDRLKELKKVNNSDKNLVLIKGNIADSETVMQCFEKNSFDRVINLAAQAGVRKSLEDPQSYIESNITGFVNILEACRYKKVGHLTYASTSSVYGLNENTPFKEKDIADHPVQLYAATKRSNELLAHSY</sequence>
<dbReference type="SUPFAM" id="SSF51735">
    <property type="entry name" value="NAD(P)-binding Rossmann-fold domains"/>
    <property type="match status" value="1"/>
</dbReference>
<protein>
    <recommendedName>
        <fullName evidence="2">NAD(P)-binding domain-containing protein</fullName>
    </recommendedName>
</protein>
<dbReference type="InterPro" id="IPR036291">
    <property type="entry name" value="NAD(P)-bd_dom_sf"/>
</dbReference>
<feature type="domain" description="NAD(P)-binding" evidence="2">
    <location>
        <begin position="4"/>
        <end position="170"/>
    </location>
</feature>
<reference evidence="3" key="1">
    <citation type="submission" date="2018-05" db="EMBL/GenBank/DDBJ databases">
        <authorList>
            <person name="Lanie J.A."/>
            <person name="Ng W.-L."/>
            <person name="Kazmierczak K.M."/>
            <person name="Andrzejewski T.M."/>
            <person name="Davidsen T.M."/>
            <person name="Wayne K.J."/>
            <person name="Tettelin H."/>
            <person name="Glass J.I."/>
            <person name="Rusch D."/>
            <person name="Podicherti R."/>
            <person name="Tsui H.-C.T."/>
            <person name="Winkler M.E."/>
        </authorList>
    </citation>
    <scope>NUCLEOTIDE SEQUENCE</scope>
</reference>
<evidence type="ECO:0000313" key="3">
    <source>
        <dbReference type="EMBL" id="SVE53463.1"/>
    </source>
</evidence>
<dbReference type="Pfam" id="PF16363">
    <property type="entry name" value="GDP_Man_Dehyd"/>
    <property type="match status" value="1"/>
</dbReference>
<organism evidence="3">
    <name type="scientific">marine metagenome</name>
    <dbReference type="NCBI Taxonomy" id="408172"/>
    <lineage>
        <taxon>unclassified sequences</taxon>
        <taxon>metagenomes</taxon>
        <taxon>ecological metagenomes</taxon>
    </lineage>
</organism>
<accession>A0A383EAQ7</accession>
<dbReference type="EMBL" id="UINC01224027">
    <property type="protein sequence ID" value="SVE53463.1"/>
    <property type="molecule type" value="Genomic_DNA"/>
</dbReference>
<dbReference type="AlphaFoldDB" id="A0A383EAQ7"/>
<proteinExistence type="predicted"/>
<dbReference type="Gene3D" id="3.40.50.720">
    <property type="entry name" value="NAD(P)-binding Rossmann-like Domain"/>
    <property type="match status" value="1"/>
</dbReference>
<gene>
    <name evidence="3" type="ORF">METZ01_LOCUS506317</name>
</gene>
<feature type="non-terminal residue" evidence="3">
    <location>
        <position position="170"/>
    </location>
</feature>
<dbReference type="InterPro" id="IPR016040">
    <property type="entry name" value="NAD(P)-bd_dom"/>
</dbReference>
<name>A0A383EAQ7_9ZZZZ</name>
<evidence type="ECO:0000259" key="2">
    <source>
        <dbReference type="Pfam" id="PF16363"/>
    </source>
</evidence>